<dbReference type="AlphaFoldDB" id="A0A553IDK3"/>
<protein>
    <submittedName>
        <fullName evidence="1">Uncharacterized protein</fullName>
    </submittedName>
</protein>
<name>A0A553IDK3_9PEZI</name>
<dbReference type="EMBL" id="VFLP01000003">
    <property type="protein sequence ID" value="TRX98271.1"/>
    <property type="molecule type" value="Genomic_DNA"/>
</dbReference>
<proteinExistence type="predicted"/>
<sequence length="171" mass="18848">MVDSWCDVIDDYHLRTALGRTGSLDILDDLGEDVSVDPAEDIKAESVSAELRDDGHDFSLTGSANRLGAIRRAMLVQYRASAMNRSSNCEKLLVAATGDTTNNDNDERHSTANKELRTYETYNTGPKISLGVQGRLVQRRQLATNVLIVLIVIPWAPEPSPFARGTMVRMV</sequence>
<dbReference type="OrthoDB" id="10538327at2759"/>
<gene>
    <name evidence="1" type="ORF">FHL15_000916</name>
</gene>
<organism evidence="1 2">
    <name type="scientific">Xylaria flabelliformis</name>
    <dbReference type="NCBI Taxonomy" id="2512241"/>
    <lineage>
        <taxon>Eukaryota</taxon>
        <taxon>Fungi</taxon>
        <taxon>Dikarya</taxon>
        <taxon>Ascomycota</taxon>
        <taxon>Pezizomycotina</taxon>
        <taxon>Sordariomycetes</taxon>
        <taxon>Xylariomycetidae</taxon>
        <taxon>Xylariales</taxon>
        <taxon>Xylariaceae</taxon>
        <taxon>Xylaria</taxon>
    </lineage>
</organism>
<evidence type="ECO:0000313" key="1">
    <source>
        <dbReference type="EMBL" id="TRX98271.1"/>
    </source>
</evidence>
<reference evidence="2" key="1">
    <citation type="submission" date="2019-06" db="EMBL/GenBank/DDBJ databases">
        <title>Draft genome sequence of the griseofulvin-producing fungus Xylaria cubensis strain G536.</title>
        <authorList>
            <person name="Mead M.E."/>
            <person name="Raja H.A."/>
            <person name="Steenwyk J.L."/>
            <person name="Knowles S.L."/>
            <person name="Oberlies N.H."/>
            <person name="Rokas A."/>
        </authorList>
    </citation>
    <scope>NUCLEOTIDE SEQUENCE [LARGE SCALE GENOMIC DNA]</scope>
    <source>
        <strain evidence="2">G536</strain>
    </source>
</reference>
<comment type="caution">
    <text evidence="1">The sequence shown here is derived from an EMBL/GenBank/DDBJ whole genome shotgun (WGS) entry which is preliminary data.</text>
</comment>
<keyword evidence="2" id="KW-1185">Reference proteome</keyword>
<accession>A0A553IDK3</accession>
<evidence type="ECO:0000313" key="2">
    <source>
        <dbReference type="Proteomes" id="UP000319160"/>
    </source>
</evidence>
<dbReference type="Proteomes" id="UP000319160">
    <property type="component" value="Unassembled WGS sequence"/>
</dbReference>